<dbReference type="InterPro" id="IPR005358">
    <property type="entry name" value="Puta_zinc/iron-chelating_dom"/>
</dbReference>
<comment type="caution">
    <text evidence="2">The sequence shown here is derived from an EMBL/GenBank/DDBJ whole genome shotgun (WGS) entry which is preliminary data.</text>
</comment>
<dbReference type="Pfam" id="PF03692">
    <property type="entry name" value="CxxCxxCC"/>
    <property type="match status" value="1"/>
</dbReference>
<dbReference type="PANTHER" id="PTHR37421:SF1">
    <property type="entry name" value="UPF0260 PROTEIN YCGN"/>
    <property type="match status" value="1"/>
</dbReference>
<dbReference type="OrthoDB" id="9786855at2"/>
<dbReference type="NCBIfam" id="NF003507">
    <property type="entry name" value="PRK05170.2-5"/>
    <property type="match status" value="1"/>
</dbReference>
<accession>A0A397Q723</accession>
<reference evidence="2 3" key="1">
    <citation type="submission" date="2018-08" db="EMBL/GenBank/DDBJ databases">
        <title>Genomic Encyclopedia of Archaeal and Bacterial Type Strains, Phase II (KMG-II): from individual species to whole genera.</title>
        <authorList>
            <person name="Goeker M."/>
        </authorList>
    </citation>
    <scope>NUCLEOTIDE SEQUENCE [LARGE SCALE GENOMIC DNA]</scope>
    <source>
        <strain evidence="2 3">DSM 5002</strain>
    </source>
</reference>
<organism evidence="2 3">
    <name type="scientific">Dichotomicrobium thermohalophilum</name>
    <dbReference type="NCBI Taxonomy" id="933063"/>
    <lineage>
        <taxon>Bacteria</taxon>
        <taxon>Pseudomonadati</taxon>
        <taxon>Pseudomonadota</taxon>
        <taxon>Alphaproteobacteria</taxon>
        <taxon>Hyphomicrobiales</taxon>
        <taxon>Hyphomicrobiaceae</taxon>
        <taxon>Dichotomicrobium</taxon>
    </lineage>
</organism>
<evidence type="ECO:0000256" key="1">
    <source>
        <dbReference type="HAMAP-Rule" id="MF_00676"/>
    </source>
</evidence>
<keyword evidence="3" id="KW-1185">Reference proteome</keyword>
<dbReference type="HAMAP" id="MF_00676">
    <property type="entry name" value="UPF0260"/>
    <property type="match status" value="1"/>
</dbReference>
<dbReference type="PIRSF" id="PIRSF006173">
    <property type="entry name" value="UCP006173"/>
    <property type="match status" value="1"/>
</dbReference>
<comment type="similarity">
    <text evidence="1">Belongs to the UPF0260 family.</text>
</comment>
<proteinExistence type="inferred from homology"/>
<name>A0A397Q723_9HYPH</name>
<dbReference type="EMBL" id="QXDF01000001">
    <property type="protein sequence ID" value="RIA56773.1"/>
    <property type="molecule type" value="Genomic_DNA"/>
</dbReference>
<dbReference type="NCBIfam" id="NF003501">
    <property type="entry name" value="PRK05170.1-5"/>
    <property type="match status" value="1"/>
</dbReference>
<dbReference type="AlphaFoldDB" id="A0A397Q723"/>
<sequence length="172" mass="19664">MVDAPPSSSGSAPFWETKALEELTEEEWESLCDGCGRCCLVKVEDEETGARIDTRLACRLLDIGACRCSDYANRHEQVPDCVRLTPQTARDLDWLPDTCAYRLRAEGKRLYWWHPLRSGDPETVHQAGISVRHIAMSETKAAGRNYEDYAMRPREGRAAARRVVKRRARKRR</sequence>
<evidence type="ECO:0000313" key="3">
    <source>
        <dbReference type="Proteomes" id="UP000266273"/>
    </source>
</evidence>
<protein>
    <recommendedName>
        <fullName evidence="1">UPF0260 protein BXY53_1883</fullName>
    </recommendedName>
</protein>
<dbReference type="Proteomes" id="UP000266273">
    <property type="component" value="Unassembled WGS sequence"/>
</dbReference>
<evidence type="ECO:0000313" key="2">
    <source>
        <dbReference type="EMBL" id="RIA56773.1"/>
    </source>
</evidence>
<gene>
    <name evidence="2" type="ORF">BXY53_1883</name>
</gene>
<dbReference type="PANTHER" id="PTHR37421">
    <property type="entry name" value="UPF0260 PROTEIN YCGN"/>
    <property type="match status" value="1"/>
</dbReference>
<dbReference type="InterPro" id="IPR008228">
    <property type="entry name" value="UCP006173"/>
</dbReference>